<evidence type="ECO:0000313" key="1">
    <source>
        <dbReference type="EMBL" id="KCW75771.1"/>
    </source>
</evidence>
<sequence>MIKKTSSSFLFFHFHEVITHGYTSHALIATTLVCLALRFHCTAFHSCTGLNKISLEHRKVKIIKDLVIHHTNIVGKSGLDGLMSCHSYVPKI</sequence>
<dbReference type="EMBL" id="KK198756">
    <property type="protein sequence ID" value="KCW75771.1"/>
    <property type="molecule type" value="Genomic_DNA"/>
</dbReference>
<name>A0A059CC50_EUCGR</name>
<accession>A0A059CC50</accession>
<proteinExistence type="predicted"/>
<dbReference type="Gramene" id="KCW75771">
    <property type="protein sequence ID" value="KCW75771"/>
    <property type="gene ID" value="EUGRSUZ_D00172"/>
</dbReference>
<gene>
    <name evidence="1" type="ORF">EUGRSUZ_D00172</name>
</gene>
<dbReference type="InParanoid" id="A0A059CC50"/>
<organism evidence="1">
    <name type="scientific">Eucalyptus grandis</name>
    <name type="common">Flooded gum</name>
    <dbReference type="NCBI Taxonomy" id="71139"/>
    <lineage>
        <taxon>Eukaryota</taxon>
        <taxon>Viridiplantae</taxon>
        <taxon>Streptophyta</taxon>
        <taxon>Embryophyta</taxon>
        <taxon>Tracheophyta</taxon>
        <taxon>Spermatophyta</taxon>
        <taxon>Magnoliopsida</taxon>
        <taxon>eudicotyledons</taxon>
        <taxon>Gunneridae</taxon>
        <taxon>Pentapetalae</taxon>
        <taxon>rosids</taxon>
        <taxon>malvids</taxon>
        <taxon>Myrtales</taxon>
        <taxon>Myrtaceae</taxon>
        <taxon>Myrtoideae</taxon>
        <taxon>Eucalypteae</taxon>
        <taxon>Eucalyptus</taxon>
    </lineage>
</organism>
<protein>
    <submittedName>
        <fullName evidence="1">Uncharacterized protein</fullName>
    </submittedName>
</protein>
<dbReference type="AlphaFoldDB" id="A0A059CC50"/>
<reference evidence="1" key="1">
    <citation type="submission" date="2013-07" db="EMBL/GenBank/DDBJ databases">
        <title>The genome of Eucalyptus grandis.</title>
        <authorList>
            <person name="Schmutz J."/>
            <person name="Hayes R."/>
            <person name="Myburg A."/>
            <person name="Tuskan G."/>
            <person name="Grattapaglia D."/>
            <person name="Rokhsar D.S."/>
        </authorList>
    </citation>
    <scope>NUCLEOTIDE SEQUENCE</scope>
    <source>
        <tissue evidence="1">Leaf extractions</tissue>
    </source>
</reference>